<accession>A0A843X6G6</accession>
<comment type="caution">
    <text evidence="2">The sequence shown here is derived from an EMBL/GenBank/DDBJ whole genome shotgun (WGS) entry which is preliminary data.</text>
</comment>
<evidence type="ECO:0000313" key="2">
    <source>
        <dbReference type="EMBL" id="MQM14295.1"/>
    </source>
</evidence>
<dbReference type="AlphaFoldDB" id="A0A843X6G6"/>
<sequence length="72" mass="7922">MSPSRRRHTPCRNTNKPEGDSGYVAFKKATYPLSQYQAEPDIAHDQNHVATVALPRPRGRGQGSKGAGVLQY</sequence>
<evidence type="ECO:0000313" key="3">
    <source>
        <dbReference type="Proteomes" id="UP000652761"/>
    </source>
</evidence>
<keyword evidence="3" id="KW-1185">Reference proteome</keyword>
<organism evidence="2 3">
    <name type="scientific">Colocasia esculenta</name>
    <name type="common">Wild taro</name>
    <name type="synonym">Arum esculentum</name>
    <dbReference type="NCBI Taxonomy" id="4460"/>
    <lineage>
        <taxon>Eukaryota</taxon>
        <taxon>Viridiplantae</taxon>
        <taxon>Streptophyta</taxon>
        <taxon>Embryophyta</taxon>
        <taxon>Tracheophyta</taxon>
        <taxon>Spermatophyta</taxon>
        <taxon>Magnoliopsida</taxon>
        <taxon>Liliopsida</taxon>
        <taxon>Araceae</taxon>
        <taxon>Aroideae</taxon>
        <taxon>Colocasieae</taxon>
        <taxon>Colocasia</taxon>
    </lineage>
</organism>
<evidence type="ECO:0000256" key="1">
    <source>
        <dbReference type="SAM" id="MobiDB-lite"/>
    </source>
</evidence>
<protein>
    <submittedName>
        <fullName evidence="2">Uncharacterized protein</fullName>
    </submittedName>
</protein>
<dbReference type="EMBL" id="NMUH01006037">
    <property type="protein sequence ID" value="MQM14295.1"/>
    <property type="molecule type" value="Genomic_DNA"/>
</dbReference>
<feature type="compositionally biased region" description="Basic residues" evidence="1">
    <location>
        <begin position="1"/>
        <end position="10"/>
    </location>
</feature>
<reference evidence="2" key="1">
    <citation type="submission" date="2017-07" db="EMBL/GenBank/DDBJ databases">
        <title>Taro Niue Genome Assembly and Annotation.</title>
        <authorList>
            <person name="Atibalentja N."/>
            <person name="Keating K."/>
            <person name="Fields C.J."/>
        </authorList>
    </citation>
    <scope>NUCLEOTIDE SEQUENCE</scope>
    <source>
        <strain evidence="2">Niue_2</strain>
        <tissue evidence="2">Leaf</tissue>
    </source>
</reference>
<proteinExistence type="predicted"/>
<dbReference type="Proteomes" id="UP000652761">
    <property type="component" value="Unassembled WGS sequence"/>
</dbReference>
<gene>
    <name evidence="2" type="ORF">Taro_047223</name>
</gene>
<name>A0A843X6G6_COLES</name>
<feature type="region of interest" description="Disordered" evidence="1">
    <location>
        <begin position="1"/>
        <end position="22"/>
    </location>
</feature>
<feature type="region of interest" description="Disordered" evidence="1">
    <location>
        <begin position="53"/>
        <end position="72"/>
    </location>
</feature>